<dbReference type="EMBL" id="JPVP01000060">
    <property type="protein sequence ID" value="KGR81851.1"/>
    <property type="molecule type" value="Genomic_DNA"/>
</dbReference>
<organism evidence="1 2">
    <name type="scientific">Lysinibacillus odysseyi 34hs-1 = NBRC 100172</name>
    <dbReference type="NCBI Taxonomy" id="1220589"/>
    <lineage>
        <taxon>Bacteria</taxon>
        <taxon>Bacillati</taxon>
        <taxon>Bacillota</taxon>
        <taxon>Bacilli</taxon>
        <taxon>Bacillales</taxon>
        <taxon>Bacillaceae</taxon>
        <taxon>Lysinibacillus</taxon>
    </lineage>
</organism>
<name>A0A0A3IAS6_9BACI</name>
<gene>
    <name evidence="1" type="ORF">CD32_21255</name>
</gene>
<protein>
    <recommendedName>
        <fullName evidence="3">Helix-turn-helix domain containing protein</fullName>
    </recommendedName>
</protein>
<dbReference type="Proteomes" id="UP000030437">
    <property type="component" value="Unassembled WGS sequence"/>
</dbReference>
<evidence type="ECO:0000313" key="2">
    <source>
        <dbReference type="Proteomes" id="UP000030437"/>
    </source>
</evidence>
<sequence length="80" mass="9311">MKGRHFLFTSEVHDDVRLDFPDSTINKLLELWNKGYDHEYICNKLRIKPIDMALIVMDLEYADKLPKRKNGFLGSKSIGA</sequence>
<dbReference type="AlphaFoldDB" id="A0A0A3IAS6"/>
<evidence type="ECO:0000313" key="1">
    <source>
        <dbReference type="EMBL" id="KGR81851.1"/>
    </source>
</evidence>
<proteinExistence type="predicted"/>
<accession>A0A0A3IAS6</accession>
<keyword evidence="2" id="KW-1185">Reference proteome</keyword>
<reference evidence="1 2" key="1">
    <citation type="submission" date="2014-02" db="EMBL/GenBank/DDBJ databases">
        <title>Draft genome sequence of Lysinibacillus odysseyi NBRC 100172.</title>
        <authorList>
            <person name="Zhang F."/>
            <person name="Wang G."/>
            <person name="Zhang L."/>
        </authorList>
    </citation>
    <scope>NUCLEOTIDE SEQUENCE [LARGE SCALE GENOMIC DNA]</scope>
    <source>
        <strain evidence="1 2">NBRC 100172</strain>
    </source>
</reference>
<evidence type="ECO:0008006" key="3">
    <source>
        <dbReference type="Google" id="ProtNLM"/>
    </source>
</evidence>
<comment type="caution">
    <text evidence="1">The sequence shown here is derived from an EMBL/GenBank/DDBJ whole genome shotgun (WGS) entry which is preliminary data.</text>
</comment>